<protein>
    <submittedName>
        <fullName evidence="2">Uncharacterized protein</fullName>
    </submittedName>
</protein>
<dbReference type="Proteomes" id="UP000076420">
    <property type="component" value="Unassembled WGS sequence"/>
</dbReference>
<dbReference type="AlphaFoldDB" id="A0A2C9LEE6"/>
<evidence type="ECO:0000256" key="1">
    <source>
        <dbReference type="SAM" id="Phobius"/>
    </source>
</evidence>
<dbReference type="KEGG" id="bgt:106068495"/>
<feature type="transmembrane region" description="Helical" evidence="1">
    <location>
        <begin position="121"/>
        <end position="140"/>
    </location>
</feature>
<reference evidence="2" key="1">
    <citation type="submission" date="2020-05" db="UniProtKB">
        <authorList>
            <consortium name="EnsemblMetazoa"/>
        </authorList>
    </citation>
    <scope>IDENTIFICATION</scope>
    <source>
        <strain evidence="2">BB02</strain>
    </source>
</reference>
<accession>A0A2C9LEE6</accession>
<dbReference type="VEuPathDB" id="VectorBase:BGLB030023"/>
<proteinExistence type="predicted"/>
<keyword evidence="1" id="KW-1133">Transmembrane helix</keyword>
<dbReference type="EnsemblMetazoa" id="BGLB030023-RA">
    <property type="protein sequence ID" value="BGLB030023-PA"/>
    <property type="gene ID" value="BGLB030023"/>
</dbReference>
<keyword evidence="1" id="KW-0472">Membrane</keyword>
<gene>
    <name evidence="2" type="primary">106068495</name>
</gene>
<sequence length="141" mass="15397">MTSGGMLSIPAALPVFICLSAFRISSLVTSSMFTSSVGPTFRSGGLRGFAGRIIASRVIEELKLFHNGKMAGIEKSGIEKIREAESCTKDFNTRVSAPGVLENNKVVKIDMDEVYNIASKVQYVSNIFLLLKLTLMLYLIK</sequence>
<evidence type="ECO:0000313" key="3">
    <source>
        <dbReference type="Proteomes" id="UP000076420"/>
    </source>
</evidence>
<evidence type="ECO:0000313" key="2">
    <source>
        <dbReference type="EnsemblMetazoa" id="BGLB030023-PA"/>
    </source>
</evidence>
<organism evidence="2 3">
    <name type="scientific">Biomphalaria glabrata</name>
    <name type="common">Bloodfluke planorb</name>
    <name type="synonym">Freshwater snail</name>
    <dbReference type="NCBI Taxonomy" id="6526"/>
    <lineage>
        <taxon>Eukaryota</taxon>
        <taxon>Metazoa</taxon>
        <taxon>Spiralia</taxon>
        <taxon>Lophotrochozoa</taxon>
        <taxon>Mollusca</taxon>
        <taxon>Gastropoda</taxon>
        <taxon>Heterobranchia</taxon>
        <taxon>Euthyneura</taxon>
        <taxon>Panpulmonata</taxon>
        <taxon>Hygrophila</taxon>
        <taxon>Lymnaeoidea</taxon>
        <taxon>Planorbidae</taxon>
        <taxon>Biomphalaria</taxon>
    </lineage>
</organism>
<keyword evidence="1" id="KW-0812">Transmembrane</keyword>
<name>A0A2C9LEE6_BIOGL</name>
<dbReference type="VEuPathDB" id="VectorBase:BGLAX_037692"/>